<dbReference type="InterPro" id="IPR016197">
    <property type="entry name" value="Chromo-like_dom_sf"/>
</dbReference>
<organism evidence="1 2">
    <name type="scientific">Phakopsora pachyrhizi</name>
    <name type="common">Asian soybean rust disease fungus</name>
    <dbReference type="NCBI Taxonomy" id="170000"/>
    <lineage>
        <taxon>Eukaryota</taxon>
        <taxon>Fungi</taxon>
        <taxon>Dikarya</taxon>
        <taxon>Basidiomycota</taxon>
        <taxon>Pucciniomycotina</taxon>
        <taxon>Pucciniomycetes</taxon>
        <taxon>Pucciniales</taxon>
        <taxon>Phakopsoraceae</taxon>
        <taxon>Phakopsora</taxon>
    </lineage>
</organism>
<dbReference type="AlphaFoldDB" id="A0AAV0AIQ3"/>
<dbReference type="Proteomes" id="UP001153365">
    <property type="component" value="Unassembled WGS sequence"/>
</dbReference>
<proteinExistence type="predicted"/>
<dbReference type="SUPFAM" id="SSF54160">
    <property type="entry name" value="Chromo domain-like"/>
    <property type="match status" value="1"/>
</dbReference>
<protein>
    <recommendedName>
        <fullName evidence="3">Chromo domain-containing protein</fullName>
    </recommendedName>
</protein>
<evidence type="ECO:0000313" key="2">
    <source>
        <dbReference type="Proteomes" id="UP001153365"/>
    </source>
</evidence>
<evidence type="ECO:0000313" key="1">
    <source>
        <dbReference type="EMBL" id="CAH7667242.1"/>
    </source>
</evidence>
<gene>
    <name evidence="1" type="ORF">PPACK8108_LOCUS1640</name>
</gene>
<sequence>MELPKLSKPIPTHEKSIPTLPELIIAEPNRSALKVHKILKEKKERKNGTDIRLYLVRWKPQYADKDEWLLADNIPDGQIHLRNFRLSKRQ</sequence>
<dbReference type="Gene3D" id="2.40.50.40">
    <property type="match status" value="1"/>
</dbReference>
<accession>A0AAV0AIQ3</accession>
<evidence type="ECO:0008006" key="3">
    <source>
        <dbReference type="Google" id="ProtNLM"/>
    </source>
</evidence>
<reference evidence="1" key="1">
    <citation type="submission" date="2022-06" db="EMBL/GenBank/DDBJ databases">
        <authorList>
            <consortium name="SYNGENTA / RWTH Aachen University"/>
        </authorList>
    </citation>
    <scope>NUCLEOTIDE SEQUENCE</scope>
</reference>
<name>A0AAV0AIQ3_PHAPC</name>
<keyword evidence="2" id="KW-1185">Reference proteome</keyword>
<dbReference type="EMBL" id="CALTRL010000220">
    <property type="protein sequence ID" value="CAH7667242.1"/>
    <property type="molecule type" value="Genomic_DNA"/>
</dbReference>
<comment type="caution">
    <text evidence="1">The sequence shown here is derived from an EMBL/GenBank/DDBJ whole genome shotgun (WGS) entry which is preliminary data.</text>
</comment>